<keyword evidence="11" id="KW-1185">Reference proteome</keyword>
<dbReference type="InterPro" id="IPR037217">
    <property type="entry name" value="Trp/Indoleamine_2_3_dOase-like"/>
</dbReference>
<keyword evidence="4" id="KW-0391">Immunity</keyword>
<keyword evidence="2 9" id="KW-0349">Heme</keyword>
<keyword evidence="7 9" id="KW-0408">Iron</keyword>
<proteinExistence type="inferred from homology"/>
<dbReference type="GO" id="GO:0019441">
    <property type="term" value="P:L-tryptophan catabolic process to kynurenine"/>
    <property type="evidence" value="ECO:0007669"/>
    <property type="project" value="InterPro"/>
</dbReference>
<dbReference type="GO" id="GO:0002376">
    <property type="term" value="P:immune system process"/>
    <property type="evidence" value="ECO:0007669"/>
    <property type="project" value="UniProtKB-KW"/>
</dbReference>
<evidence type="ECO:0000256" key="9">
    <source>
        <dbReference type="PIRSR" id="PIRSR600898-1"/>
    </source>
</evidence>
<dbReference type="FunFam" id="1.20.58.480:FF:000003">
    <property type="entry name" value="Indoleamine 2,3-dioxygenase 1"/>
    <property type="match status" value="1"/>
</dbReference>
<dbReference type="SUPFAM" id="SSF140959">
    <property type="entry name" value="Indolic compounds 2,3-dioxygenase-like"/>
    <property type="match status" value="3"/>
</dbReference>
<evidence type="ECO:0000256" key="3">
    <source>
        <dbReference type="ARBA" id="ARBA00022723"/>
    </source>
</evidence>
<accession>A0A498LSR6</accession>
<keyword evidence="3 9" id="KW-0479">Metal-binding</keyword>
<evidence type="ECO:0000256" key="1">
    <source>
        <dbReference type="ARBA" id="ARBA00007119"/>
    </source>
</evidence>
<evidence type="ECO:0000313" key="10">
    <source>
        <dbReference type="EMBL" id="RXN09784.1"/>
    </source>
</evidence>
<feature type="binding site" description="proximal binding residue" evidence="9">
    <location>
        <position position="735"/>
    </location>
    <ligand>
        <name>heme b</name>
        <dbReference type="ChEBI" id="CHEBI:60344"/>
    </ligand>
    <ligandPart>
        <name>Fe</name>
        <dbReference type="ChEBI" id="CHEBI:18248"/>
    </ligandPart>
</feature>
<evidence type="ECO:0000256" key="2">
    <source>
        <dbReference type="ARBA" id="ARBA00022617"/>
    </source>
</evidence>
<dbReference type="PANTHER" id="PTHR28657:SF4">
    <property type="entry name" value="INDOLEAMINE 2,3-DIOXYGENASE 2"/>
    <property type="match status" value="1"/>
</dbReference>
<dbReference type="Gene3D" id="1.20.58.480">
    <property type="match status" value="4"/>
</dbReference>
<sequence length="828" mass="92693">MQLDSDCSQTFFHGSIIDVINGVHDNDVAVVIKALDVVSQALDSMKQALKLMHEYVDPSIFYGIMRIYLSGWKDNPLMPEGLVYEGVQEKPMEFSGNSAAQSSLLHSFDELLGVQHEGSSGAFLTRMRDYMPPSHKQFIEHISSRLSLRSFVLQQADEHLTQSFEQCVARLVEFRNLHINIVTRYITIPASRAKQLCAKNQDLTEELDEIRKAPTALEEKGTGGSGIMTFLKTMPLLETHLLQTHRELRLAHLALSIMTSGYVWQEGERETVKVLPRNLSVPFCEMSQRLGLPPILIHADTVLANWKKRDPNGNLDLLLTLPGGESVRGFFLVTLLVELAAVPGLKSIIDVINGVHDNDVAVVIKALDVVSQAIDSMKQALKLMHGAFLRRMRDYMPPSHKQFIEHIYSRLSLRSFVLQQADEHLTQSFEQCVARLVDFRNYHINIVTRYITIPASRAKQLRASKQGLAEELDTIRKAPTALEERGTGGSGIMTFLKTVLPRSLSVPFCEVSQRLGLPPILTYADAVLANWKKRDPDGNLELLLTFPGGESVRGFFMVTLLVELQAVPGLKSILDVINGICDNDVAVVTKALDVVSQAIDSMKQALKLIHEYVDPSIFYGIMRIFLSGWKDNLLMPEGLVYEGVQEKPMEFSGSSATQSSILHCFDELLGVQHDGSSAAFLRRMRDYMLPSHRHFIENISSRVSLRSFVLQQADERLTHTFEQCVARLVEFRNYHINIVTRYITIPASRARQLCASKQGLAEELDMIRKAPTALEERGTGGSGIMTFLKTVRDETKDTTITQCTNGNQVLPDSSMTDIQKAASELTIE</sequence>
<dbReference type="GO" id="GO:0033754">
    <property type="term" value="F:indoleamine 2,3-dioxygenase activity"/>
    <property type="evidence" value="ECO:0007669"/>
    <property type="project" value="TreeGrafter"/>
</dbReference>
<evidence type="ECO:0000256" key="7">
    <source>
        <dbReference type="ARBA" id="ARBA00023004"/>
    </source>
</evidence>
<organism evidence="10 11">
    <name type="scientific">Labeo rohita</name>
    <name type="common">Indian major carp</name>
    <name type="synonym">Cyprinus rohita</name>
    <dbReference type="NCBI Taxonomy" id="84645"/>
    <lineage>
        <taxon>Eukaryota</taxon>
        <taxon>Metazoa</taxon>
        <taxon>Chordata</taxon>
        <taxon>Craniata</taxon>
        <taxon>Vertebrata</taxon>
        <taxon>Euteleostomi</taxon>
        <taxon>Actinopterygii</taxon>
        <taxon>Neopterygii</taxon>
        <taxon>Teleostei</taxon>
        <taxon>Ostariophysi</taxon>
        <taxon>Cypriniformes</taxon>
        <taxon>Cyprinidae</taxon>
        <taxon>Labeoninae</taxon>
        <taxon>Labeonini</taxon>
        <taxon>Labeo</taxon>
    </lineage>
</organism>
<dbReference type="EMBL" id="QBIY01013248">
    <property type="protein sequence ID" value="RXN09784.1"/>
    <property type="molecule type" value="Genomic_DNA"/>
</dbReference>
<name>A0A498LSR6_LABRO</name>
<evidence type="ECO:0000256" key="8">
    <source>
        <dbReference type="ARBA" id="ARBA00023079"/>
    </source>
</evidence>
<keyword evidence="6" id="KW-0560">Oxidoreductase</keyword>
<evidence type="ECO:0000256" key="6">
    <source>
        <dbReference type="ARBA" id="ARBA00023002"/>
    </source>
</evidence>
<evidence type="ECO:0000256" key="4">
    <source>
        <dbReference type="ARBA" id="ARBA00022859"/>
    </source>
</evidence>
<dbReference type="Proteomes" id="UP000290572">
    <property type="component" value="Unassembled WGS sequence"/>
</dbReference>
<dbReference type="GO" id="GO:0020037">
    <property type="term" value="F:heme binding"/>
    <property type="evidence" value="ECO:0007669"/>
    <property type="project" value="InterPro"/>
</dbReference>
<comment type="similarity">
    <text evidence="1">Belongs to the indoleamine 2,3-dioxygenase family.</text>
</comment>
<dbReference type="STRING" id="84645.A0A498LSR6"/>
<evidence type="ECO:0000256" key="5">
    <source>
        <dbReference type="ARBA" id="ARBA00022964"/>
    </source>
</evidence>
<dbReference type="InterPro" id="IPR000898">
    <property type="entry name" value="Indolamine_dOase"/>
</dbReference>
<dbReference type="GO" id="GO:0034354">
    <property type="term" value="P:'de novo' NAD+ biosynthetic process from L-tryptophan"/>
    <property type="evidence" value="ECO:0007669"/>
    <property type="project" value="TreeGrafter"/>
</dbReference>
<dbReference type="GO" id="GO:0005737">
    <property type="term" value="C:cytoplasm"/>
    <property type="evidence" value="ECO:0007669"/>
    <property type="project" value="TreeGrafter"/>
</dbReference>
<keyword evidence="5 10" id="KW-0223">Dioxygenase</keyword>
<protein>
    <submittedName>
        <fullName evidence="10">Indoleamine 2,3-dioxygenase 2-like protein</fullName>
    </submittedName>
</protein>
<evidence type="ECO:0000313" key="11">
    <source>
        <dbReference type="Proteomes" id="UP000290572"/>
    </source>
</evidence>
<dbReference type="GO" id="GO:0004833">
    <property type="term" value="F:L-tryptophan 2,3-dioxygenase activity"/>
    <property type="evidence" value="ECO:0007669"/>
    <property type="project" value="TreeGrafter"/>
</dbReference>
<keyword evidence="8" id="KW-0823">Tryptophan catabolism</keyword>
<dbReference type="Pfam" id="PF01231">
    <property type="entry name" value="IDO"/>
    <property type="match status" value="2"/>
</dbReference>
<dbReference type="AlphaFoldDB" id="A0A498LSR6"/>
<reference evidence="10 11" key="1">
    <citation type="submission" date="2018-03" db="EMBL/GenBank/DDBJ databases">
        <title>Draft genome sequence of Rohu Carp (Labeo rohita).</title>
        <authorList>
            <person name="Das P."/>
            <person name="Kushwaha B."/>
            <person name="Joshi C.G."/>
            <person name="Kumar D."/>
            <person name="Nagpure N.S."/>
            <person name="Sahoo L."/>
            <person name="Das S.P."/>
            <person name="Bit A."/>
            <person name="Patnaik S."/>
            <person name="Meher P.K."/>
            <person name="Jayasankar P."/>
            <person name="Koringa P.G."/>
            <person name="Patel N.V."/>
            <person name="Hinsu A.T."/>
            <person name="Kumar R."/>
            <person name="Pandey M."/>
            <person name="Agarwal S."/>
            <person name="Srivastava S."/>
            <person name="Singh M."/>
            <person name="Iquebal M.A."/>
            <person name="Jaiswal S."/>
            <person name="Angadi U.B."/>
            <person name="Kumar N."/>
            <person name="Raza M."/>
            <person name="Shah T.M."/>
            <person name="Rai A."/>
            <person name="Jena J.K."/>
        </authorList>
    </citation>
    <scope>NUCLEOTIDE SEQUENCE [LARGE SCALE GENOMIC DNA]</scope>
    <source>
        <strain evidence="10">DASCIFA01</strain>
        <tissue evidence="10">Testis</tissue>
    </source>
</reference>
<gene>
    <name evidence="10" type="ORF">ROHU_031246</name>
</gene>
<dbReference type="GO" id="GO:0046872">
    <property type="term" value="F:metal ion binding"/>
    <property type="evidence" value="ECO:0007669"/>
    <property type="project" value="UniProtKB-KW"/>
</dbReference>
<comment type="caution">
    <text evidence="10">The sequence shown here is derived from an EMBL/GenBank/DDBJ whole genome shotgun (WGS) entry which is preliminary data.</text>
</comment>
<dbReference type="PANTHER" id="PTHR28657">
    <property type="entry name" value="INDOLEAMINE 2,3-DIOXYGENASE"/>
    <property type="match status" value="1"/>
</dbReference>